<proteinExistence type="predicted"/>
<gene>
    <name evidence="2" type="ORF">C884_02204</name>
</gene>
<dbReference type="STRING" id="71999.KPaMU14_09200"/>
<dbReference type="SUPFAM" id="SSF53448">
    <property type="entry name" value="Nucleotide-diphospho-sugar transferases"/>
    <property type="match status" value="1"/>
</dbReference>
<keyword evidence="2" id="KW-0808">Transferase</keyword>
<organism evidence="2 3">
    <name type="scientific">Kocuria palustris PEL</name>
    <dbReference type="NCBI Taxonomy" id="1236550"/>
    <lineage>
        <taxon>Bacteria</taxon>
        <taxon>Bacillati</taxon>
        <taxon>Actinomycetota</taxon>
        <taxon>Actinomycetes</taxon>
        <taxon>Micrococcales</taxon>
        <taxon>Micrococcaceae</taxon>
        <taxon>Kocuria</taxon>
    </lineage>
</organism>
<reference evidence="2 3" key="1">
    <citation type="journal article" date="2014" name="Genome Announc.">
        <title>Draft Genome Sequence of Kocuria palustris PEL.</title>
        <authorList>
            <person name="Sharma G."/>
            <person name="Khatri I."/>
            <person name="Subramanian S."/>
        </authorList>
    </citation>
    <scope>NUCLEOTIDE SEQUENCE [LARGE SCALE GENOMIC DNA]</scope>
    <source>
        <strain evidence="2 3">PEL</strain>
    </source>
</reference>
<dbReference type="EMBL" id="ANHZ02000006">
    <property type="protein sequence ID" value="EME37048.1"/>
    <property type="molecule type" value="Genomic_DNA"/>
</dbReference>
<dbReference type="GO" id="GO:0016740">
    <property type="term" value="F:transferase activity"/>
    <property type="evidence" value="ECO:0007669"/>
    <property type="project" value="UniProtKB-KW"/>
</dbReference>
<dbReference type="InterPro" id="IPR029044">
    <property type="entry name" value="Nucleotide-diphossugar_trans"/>
</dbReference>
<evidence type="ECO:0000313" key="2">
    <source>
        <dbReference type="EMBL" id="EME37048.1"/>
    </source>
</evidence>
<keyword evidence="3" id="KW-1185">Reference proteome</keyword>
<dbReference type="Proteomes" id="UP000009877">
    <property type="component" value="Unassembled WGS sequence"/>
</dbReference>
<dbReference type="Gene3D" id="3.90.550.10">
    <property type="entry name" value="Spore Coat Polysaccharide Biosynthesis Protein SpsA, Chain A"/>
    <property type="match status" value="1"/>
</dbReference>
<dbReference type="PANTHER" id="PTHR43685:SF2">
    <property type="entry name" value="GLYCOSYLTRANSFERASE 2-LIKE DOMAIN-CONTAINING PROTEIN"/>
    <property type="match status" value="1"/>
</dbReference>
<comment type="caution">
    <text evidence="2">The sequence shown here is derived from an EMBL/GenBank/DDBJ whole genome shotgun (WGS) entry which is preliminary data.</text>
</comment>
<sequence length="348" mass="39369">MTTNDHRGRHLAAVPEEGGVPLVTVIMGAYNAQRFIGEALTSLMRQTWQNLEIIVIDDGSQDATAELARVYERMALPGRRVIVQSQENTGVAGARNRALRMASGEFVTFLDADDAFMPAAISRMVAERERLGGGRVLVSLQGVEITRGPLDTTRPLHREPLPEPKRQREVMLQYNIGSLASLFPREFFDEVGLFDETQSYVEDWELWLRAVFSGWRFHRLEEVLLLLWWSPGSMSSDVEDMGRGEDRALQLLLEGFREEMTPEEIAFVEHRLSVGSPQRIIRQSNEALRAGRIEEAKQKLLLAAELMPAQKRVGVKARIARVPGGMRLLKRRQETTDEMVDYDPAMGR</sequence>
<dbReference type="PANTHER" id="PTHR43685">
    <property type="entry name" value="GLYCOSYLTRANSFERASE"/>
    <property type="match status" value="1"/>
</dbReference>
<evidence type="ECO:0000313" key="3">
    <source>
        <dbReference type="Proteomes" id="UP000009877"/>
    </source>
</evidence>
<dbReference type="CDD" id="cd00761">
    <property type="entry name" value="Glyco_tranf_GTA_type"/>
    <property type="match status" value="1"/>
</dbReference>
<protein>
    <submittedName>
        <fullName evidence="2">Glycosyl transferase</fullName>
    </submittedName>
</protein>
<accession>M2XW60</accession>
<evidence type="ECO:0000259" key="1">
    <source>
        <dbReference type="Pfam" id="PF00535"/>
    </source>
</evidence>
<dbReference type="InterPro" id="IPR001173">
    <property type="entry name" value="Glyco_trans_2-like"/>
</dbReference>
<dbReference type="InterPro" id="IPR050834">
    <property type="entry name" value="Glycosyltransf_2"/>
</dbReference>
<dbReference type="AlphaFoldDB" id="M2XW60"/>
<feature type="domain" description="Glycosyltransferase 2-like" evidence="1">
    <location>
        <begin position="24"/>
        <end position="170"/>
    </location>
</feature>
<dbReference type="RefSeq" id="WP_006214219.1">
    <property type="nucleotide sequence ID" value="NZ_ANHZ02000006.1"/>
</dbReference>
<name>M2XW60_9MICC</name>
<dbReference type="Pfam" id="PF00535">
    <property type="entry name" value="Glycos_transf_2"/>
    <property type="match status" value="1"/>
</dbReference>